<evidence type="ECO:0000313" key="5">
    <source>
        <dbReference type="Proteomes" id="UP000254236"/>
    </source>
</evidence>
<sequence>MHDGAAPPSSDGGRRAASLPGPVLTTARLVLTPVAPEDLEALFALHADPRAFVEDLTALLTERAQMEWALARWREDWRRHGAGHLAVRARERHDAPPLEPHHAQARERHGMRALQGSAGEEADAAALPPGLLGVVGLAPLEAEGRRLLSAYWRLDPALTGRGVAQEAMRAVLAHPRLGGRDEEVVAVTAGGNAPSRTLAARLGFEPAPSQRPVPGGRDGGVLLVLPAHARPAHRAGQSVGRPRTEPSRARPGAVPSRSHPDAGPSRDRP</sequence>
<dbReference type="GO" id="GO:0016747">
    <property type="term" value="F:acyltransferase activity, transferring groups other than amino-acyl groups"/>
    <property type="evidence" value="ECO:0007669"/>
    <property type="project" value="InterPro"/>
</dbReference>
<reference evidence="4 6" key="2">
    <citation type="submission" date="2018-08" db="EMBL/GenBank/DDBJ databases">
        <title>Brachybacterium saurashtrense DSM 23186.</title>
        <authorList>
            <person name="Li Y."/>
        </authorList>
    </citation>
    <scope>NUCLEOTIDE SEQUENCE [LARGE SCALE GENOMIC DNA]</scope>
    <source>
        <strain evidence="4 6">DSM 23186</strain>
    </source>
</reference>
<dbReference type="EMBL" id="QSWH01000004">
    <property type="protein sequence ID" value="RRR22523.1"/>
    <property type="molecule type" value="Genomic_DNA"/>
</dbReference>
<reference evidence="3 5" key="1">
    <citation type="submission" date="2018-07" db="EMBL/GenBank/DDBJ databases">
        <title>Brachybacterium saurashtrense DSM 23186 genome sequence.</title>
        <authorList>
            <person name="Guo L."/>
        </authorList>
    </citation>
    <scope>NUCLEOTIDE SEQUENCE [LARGE SCALE GENOMIC DNA]</scope>
    <source>
        <strain evidence="3 5">DSM 23186</strain>
    </source>
</reference>
<evidence type="ECO:0000256" key="1">
    <source>
        <dbReference type="SAM" id="MobiDB-lite"/>
    </source>
</evidence>
<dbReference type="PANTHER" id="PTHR43792:SF1">
    <property type="entry name" value="N-ACETYLTRANSFERASE DOMAIN-CONTAINING PROTEIN"/>
    <property type="match status" value="1"/>
</dbReference>
<dbReference type="RefSeq" id="WP_115414555.1">
    <property type="nucleotide sequence ID" value="NZ_CP031356.1"/>
</dbReference>
<accession>A0A345YSA6</accession>
<name>A0A345YSA6_9MICO</name>
<evidence type="ECO:0000313" key="4">
    <source>
        <dbReference type="EMBL" id="RRR22523.1"/>
    </source>
</evidence>
<dbReference type="Pfam" id="PF13302">
    <property type="entry name" value="Acetyltransf_3"/>
    <property type="match status" value="1"/>
</dbReference>
<keyword evidence="5" id="KW-1185">Reference proteome</keyword>
<organism evidence="4 6">
    <name type="scientific">Brachybacterium saurashtrense</name>
    <dbReference type="NCBI Taxonomy" id="556288"/>
    <lineage>
        <taxon>Bacteria</taxon>
        <taxon>Bacillati</taxon>
        <taxon>Actinomycetota</taxon>
        <taxon>Actinomycetes</taxon>
        <taxon>Micrococcales</taxon>
        <taxon>Dermabacteraceae</taxon>
        <taxon>Brachybacterium</taxon>
    </lineage>
</organism>
<dbReference type="KEGG" id="bsau:DWV08_15100"/>
<dbReference type="EMBL" id="CP031356">
    <property type="protein sequence ID" value="AXK46808.1"/>
    <property type="molecule type" value="Genomic_DNA"/>
</dbReference>
<dbReference type="InterPro" id="IPR000182">
    <property type="entry name" value="GNAT_dom"/>
</dbReference>
<dbReference type="InterPro" id="IPR051531">
    <property type="entry name" value="N-acetyltransferase"/>
</dbReference>
<dbReference type="SUPFAM" id="SSF55729">
    <property type="entry name" value="Acyl-CoA N-acyltransferases (Nat)"/>
    <property type="match status" value="1"/>
</dbReference>
<feature type="compositionally biased region" description="Basic and acidic residues" evidence="1">
    <location>
        <begin position="258"/>
        <end position="269"/>
    </location>
</feature>
<dbReference type="PROSITE" id="PS51186">
    <property type="entry name" value="GNAT"/>
    <property type="match status" value="1"/>
</dbReference>
<dbReference type="PANTHER" id="PTHR43792">
    <property type="entry name" value="GNAT FAMILY, PUTATIVE (AFU_ORTHOLOGUE AFUA_3G00765)-RELATED-RELATED"/>
    <property type="match status" value="1"/>
</dbReference>
<feature type="domain" description="N-acetyltransferase" evidence="2">
    <location>
        <begin position="29"/>
        <end position="228"/>
    </location>
</feature>
<dbReference type="Gene3D" id="3.40.630.30">
    <property type="match status" value="1"/>
</dbReference>
<gene>
    <name evidence="3" type="ORF">DWV08_15100</name>
    <name evidence="4" type="ORF">DXU92_09720</name>
</gene>
<evidence type="ECO:0000313" key="3">
    <source>
        <dbReference type="EMBL" id="AXK46808.1"/>
    </source>
</evidence>
<protein>
    <submittedName>
        <fullName evidence="4">N-acetyltransferase</fullName>
    </submittedName>
</protein>
<dbReference type="Proteomes" id="UP000282185">
    <property type="component" value="Unassembled WGS sequence"/>
</dbReference>
<dbReference type="Proteomes" id="UP000254236">
    <property type="component" value="Chromosome"/>
</dbReference>
<proteinExistence type="predicted"/>
<feature type="region of interest" description="Disordered" evidence="1">
    <location>
        <begin position="205"/>
        <end position="269"/>
    </location>
</feature>
<dbReference type="OrthoDB" id="3533156at2"/>
<dbReference type="AlphaFoldDB" id="A0A345YSA6"/>
<evidence type="ECO:0000313" key="6">
    <source>
        <dbReference type="Proteomes" id="UP000282185"/>
    </source>
</evidence>
<dbReference type="InterPro" id="IPR016181">
    <property type="entry name" value="Acyl_CoA_acyltransferase"/>
</dbReference>
<evidence type="ECO:0000259" key="2">
    <source>
        <dbReference type="PROSITE" id="PS51186"/>
    </source>
</evidence>